<proteinExistence type="predicted"/>
<evidence type="ECO:0000256" key="2">
    <source>
        <dbReference type="SAM" id="Phobius"/>
    </source>
</evidence>
<organism evidence="5 6">
    <name type="scientific">Helicobacter cappadocius</name>
    <dbReference type="NCBI Taxonomy" id="3063998"/>
    <lineage>
        <taxon>Bacteria</taxon>
        <taxon>Pseudomonadati</taxon>
        <taxon>Campylobacterota</taxon>
        <taxon>Epsilonproteobacteria</taxon>
        <taxon>Campylobacterales</taxon>
        <taxon>Helicobacteraceae</taxon>
        <taxon>Helicobacter</taxon>
    </lineage>
</organism>
<dbReference type="EC" id="3.4.24.-" evidence="5"/>
<keyword evidence="7" id="KW-1185">Reference proteome</keyword>
<feature type="domain" description="M23ase beta-sheet core" evidence="3">
    <location>
        <begin position="169"/>
        <end position="265"/>
    </location>
</feature>
<comment type="caution">
    <text evidence="5">The sequence shown here is derived from an EMBL/GenBank/DDBJ whole genome shotgun (WGS) entry which is preliminary data.</text>
</comment>
<dbReference type="EMBL" id="JAUPEV010000008">
    <property type="protein sequence ID" value="MDO7253421.1"/>
    <property type="molecule type" value="Genomic_DNA"/>
</dbReference>
<reference evidence="4 6" key="3">
    <citation type="journal article" date="2024" name="Syst. Appl. Microbiol.">
        <title>Helicobacter cappadocius sp. nov., from lizards: The first psychrotrophic Helicobacter species.</title>
        <authorList>
            <person name="Aydin F."/>
            <person name="Tarhane S."/>
            <person name="Karakaya E."/>
            <person name="Abay S."/>
            <person name="Kayman T."/>
            <person name="Guran O."/>
            <person name="Bozkurt E."/>
            <person name="Uzum N."/>
            <person name="Avci A."/>
            <person name="Olgun K."/>
            <person name="Jablonski D."/>
            <person name="Guran C."/>
            <person name="Burcin Saticioglu I."/>
        </authorList>
    </citation>
    <scope>NUCLEOTIDE SEQUENCE [LARGE SCALE GENOMIC DNA]</scope>
    <source>
        <strain evidence="4">Faydin-H75</strain>
        <strain evidence="6">faydin-H76</strain>
    </source>
</reference>
<dbReference type="Proteomes" id="UP001240777">
    <property type="component" value="Unassembled WGS sequence"/>
</dbReference>
<keyword evidence="1" id="KW-0732">Signal</keyword>
<dbReference type="InterPro" id="IPR016047">
    <property type="entry name" value="M23ase_b-sheet_dom"/>
</dbReference>
<feature type="transmembrane region" description="Helical" evidence="2">
    <location>
        <begin position="29"/>
        <end position="51"/>
    </location>
</feature>
<evidence type="ECO:0000313" key="4">
    <source>
        <dbReference type="EMBL" id="MDO7253421.1"/>
    </source>
</evidence>
<dbReference type="AlphaFoldDB" id="A0AA90TF67"/>
<dbReference type="GO" id="GO:0004222">
    <property type="term" value="F:metalloendopeptidase activity"/>
    <property type="evidence" value="ECO:0007669"/>
    <property type="project" value="TreeGrafter"/>
</dbReference>
<keyword evidence="2" id="KW-1133">Transmembrane helix</keyword>
<evidence type="ECO:0000256" key="1">
    <source>
        <dbReference type="ARBA" id="ARBA00022729"/>
    </source>
</evidence>
<dbReference type="PANTHER" id="PTHR21666:SF289">
    <property type="entry name" value="L-ALA--D-GLU ENDOPEPTIDASE"/>
    <property type="match status" value="1"/>
</dbReference>
<keyword evidence="5" id="KW-0378">Hydrolase</keyword>
<reference evidence="4" key="2">
    <citation type="submission" date="2023-07" db="EMBL/GenBank/DDBJ databases">
        <authorList>
            <person name="Aydin F."/>
            <person name="Tarhane S."/>
            <person name="Saticioglu I.B."/>
            <person name="Karakaya E."/>
            <person name="Abay S."/>
            <person name="Guran O."/>
            <person name="Bozkurt E."/>
            <person name="Uzum N."/>
            <person name="Olgun K."/>
            <person name="Jablonski D."/>
        </authorList>
    </citation>
    <scope>NUCLEOTIDE SEQUENCE</scope>
    <source>
        <strain evidence="4">Faydin-H75</strain>
    </source>
</reference>
<keyword evidence="2" id="KW-0472">Membrane</keyword>
<accession>A0AA90TF67</accession>
<evidence type="ECO:0000259" key="3">
    <source>
        <dbReference type="Pfam" id="PF01551"/>
    </source>
</evidence>
<dbReference type="Pfam" id="PF01551">
    <property type="entry name" value="Peptidase_M23"/>
    <property type="match status" value="1"/>
</dbReference>
<dbReference type="FunFam" id="2.70.70.10:FF:000006">
    <property type="entry name" value="M23 family peptidase"/>
    <property type="match status" value="1"/>
</dbReference>
<protein>
    <submittedName>
        <fullName evidence="5">M23 family metallopeptidase</fullName>
        <ecNumber evidence="5">3.4.24.-</ecNumber>
    </submittedName>
</protein>
<reference evidence="5 7" key="1">
    <citation type="submission" date="2023-07" db="EMBL/GenBank/DDBJ databases">
        <title>Unpublished Manusciprt.</title>
        <authorList>
            <person name="Aydin F."/>
            <person name="Tarhane S."/>
            <person name="Saticioglu I.B."/>
            <person name="Karakaya E."/>
            <person name="Abay S."/>
            <person name="Guran O."/>
            <person name="Bozkurt E."/>
            <person name="Uzum N."/>
            <person name="Olgun K."/>
            <person name="Jablonski D."/>
        </authorList>
    </citation>
    <scope>NUCLEOTIDE SEQUENCE</scope>
    <source>
        <strain evidence="7">faydin-H75</strain>
        <strain evidence="5">Faydin-H76</strain>
    </source>
</reference>
<dbReference type="EMBL" id="JAUYZK010000008">
    <property type="protein sequence ID" value="MDP2539315.1"/>
    <property type="molecule type" value="Genomic_DNA"/>
</dbReference>
<name>A0AA90TF67_9HELI</name>
<gene>
    <name evidence="4" type="ORF">Q5I04_05805</name>
    <name evidence="5" type="ORF">Q5I06_05960</name>
</gene>
<evidence type="ECO:0000313" key="5">
    <source>
        <dbReference type="EMBL" id="MDP2539315.1"/>
    </source>
</evidence>
<dbReference type="CDD" id="cd12797">
    <property type="entry name" value="M23_peptidase"/>
    <property type="match status" value="1"/>
</dbReference>
<keyword evidence="2" id="KW-0812">Transmembrane</keyword>
<dbReference type="Gene3D" id="2.70.70.10">
    <property type="entry name" value="Glucose Permease (Domain IIA)"/>
    <property type="match status" value="1"/>
</dbReference>
<evidence type="ECO:0000313" key="6">
    <source>
        <dbReference type="Proteomes" id="UP001177258"/>
    </source>
</evidence>
<dbReference type="InterPro" id="IPR011055">
    <property type="entry name" value="Dup_hybrid_motif"/>
</dbReference>
<dbReference type="InterPro" id="IPR050570">
    <property type="entry name" value="Cell_wall_metabolism_enzyme"/>
</dbReference>
<sequence length="316" mass="36098">MILDKRLVLMITDKNGSRHINVSMIFRQLSLYFLLFIFGIVLFLVVSISVFNSEIKDINTKSVLIGEQYQKMLKRNSYLNEEINQRLEEIALAGDRVDDLEGVIGVSKDEYDAEKNESLLSRIDVASITGAQKAFIMKFIPNGRPLDSYRRISAPFGNRMHPILHILHKHTGLDFGTPVNTPVYSTADGVVDFSGDGWNGGYGKLVKITHSFGFRTYYAHLNKIVVKNGQFVKKGQLLAYSGTSGISTGPHLHYEVRFLNQPIDPMNFVKWDMKNFDSIFEKERTIRWQSLLTTINNLMEGQEKWDQQPLSLKEQN</sequence>
<dbReference type="Proteomes" id="UP001177258">
    <property type="component" value="Unassembled WGS sequence"/>
</dbReference>
<dbReference type="RefSeq" id="WP_305517262.1">
    <property type="nucleotide sequence ID" value="NZ_JAUPEV010000008.1"/>
</dbReference>
<evidence type="ECO:0000313" key="7">
    <source>
        <dbReference type="Proteomes" id="UP001240777"/>
    </source>
</evidence>
<dbReference type="SUPFAM" id="SSF51261">
    <property type="entry name" value="Duplicated hybrid motif"/>
    <property type="match status" value="1"/>
</dbReference>
<dbReference type="PANTHER" id="PTHR21666">
    <property type="entry name" value="PEPTIDASE-RELATED"/>
    <property type="match status" value="1"/>
</dbReference>